<evidence type="ECO:0000259" key="2">
    <source>
        <dbReference type="Pfam" id="PF08241"/>
    </source>
</evidence>
<dbReference type="EMBL" id="JAVDYB010000001">
    <property type="protein sequence ID" value="MDR7274952.1"/>
    <property type="molecule type" value="Genomic_DNA"/>
</dbReference>
<dbReference type="CDD" id="cd02440">
    <property type="entry name" value="AdoMet_MTases"/>
    <property type="match status" value="1"/>
</dbReference>
<organism evidence="3 4">
    <name type="scientific">Catenuloplanes atrovinosus</name>
    <dbReference type="NCBI Taxonomy" id="137266"/>
    <lineage>
        <taxon>Bacteria</taxon>
        <taxon>Bacillati</taxon>
        <taxon>Actinomycetota</taxon>
        <taxon>Actinomycetes</taxon>
        <taxon>Micromonosporales</taxon>
        <taxon>Micromonosporaceae</taxon>
        <taxon>Catenuloplanes</taxon>
    </lineage>
</organism>
<proteinExistence type="predicted"/>
<dbReference type="SUPFAM" id="SSF53335">
    <property type="entry name" value="S-adenosyl-L-methionine-dependent methyltransferases"/>
    <property type="match status" value="1"/>
</dbReference>
<name>A0AAE3YM01_9ACTN</name>
<evidence type="ECO:0000313" key="4">
    <source>
        <dbReference type="Proteomes" id="UP001183643"/>
    </source>
</evidence>
<dbReference type="GO" id="GO:0008757">
    <property type="term" value="F:S-adenosylmethionine-dependent methyltransferase activity"/>
    <property type="evidence" value="ECO:0007669"/>
    <property type="project" value="InterPro"/>
</dbReference>
<dbReference type="PANTHER" id="PTHR43317:SF1">
    <property type="entry name" value="THERMOSPERMINE SYNTHASE ACAULIS5"/>
    <property type="match status" value="1"/>
</dbReference>
<keyword evidence="1" id="KW-0620">Polyamine biosynthesis</keyword>
<dbReference type="NCBIfam" id="NF037959">
    <property type="entry name" value="MFS_SpdSyn"/>
    <property type="match status" value="1"/>
</dbReference>
<keyword evidence="4" id="KW-1185">Reference proteome</keyword>
<dbReference type="PANTHER" id="PTHR43317">
    <property type="entry name" value="THERMOSPERMINE SYNTHASE ACAULIS5"/>
    <property type="match status" value="1"/>
</dbReference>
<protein>
    <submittedName>
        <fullName evidence="3">Spermidine synthase</fullName>
    </submittedName>
</protein>
<dbReference type="Gene3D" id="3.40.50.150">
    <property type="entry name" value="Vaccinia Virus protein VP39"/>
    <property type="match status" value="1"/>
</dbReference>
<sequence length="274" mass="28716">MNLPDPAAGVAMPTGFGLAELVPDATAPGAWTLTVDGVPQSYVDVGDPTRMKFDYMRRLVTVVDTAAEPGAPLRVLHLGGGALSLPRFVAATRPGSVQTVVDRDELLMALIWERLPLPEDAGVTVLLGDARETLESLPDDEFDLVVADVYQAARMPRSIAGTGFVREASRVLRPDGLLAVNVVDVPPLARTRVLAATLAAVLPDVCVIGEAGMLRGRKYGNTVLVAGMSERRIPVDRLAALAERDPEPGRVIGGDALAGFTGGAAPLDDPIVTG</sequence>
<evidence type="ECO:0000256" key="1">
    <source>
        <dbReference type="ARBA" id="ARBA00023115"/>
    </source>
</evidence>
<feature type="domain" description="Methyltransferase type 11" evidence="2">
    <location>
        <begin position="88"/>
        <end position="179"/>
    </location>
</feature>
<comment type="caution">
    <text evidence="3">The sequence shown here is derived from an EMBL/GenBank/DDBJ whole genome shotgun (WGS) entry which is preliminary data.</text>
</comment>
<dbReference type="InterPro" id="IPR013216">
    <property type="entry name" value="Methyltransf_11"/>
</dbReference>
<dbReference type="Pfam" id="PF08241">
    <property type="entry name" value="Methyltransf_11"/>
    <property type="match status" value="1"/>
</dbReference>
<evidence type="ECO:0000313" key="3">
    <source>
        <dbReference type="EMBL" id="MDR7274952.1"/>
    </source>
</evidence>
<reference evidence="3" key="1">
    <citation type="submission" date="2023-07" db="EMBL/GenBank/DDBJ databases">
        <title>Sequencing the genomes of 1000 actinobacteria strains.</title>
        <authorList>
            <person name="Klenk H.-P."/>
        </authorList>
    </citation>
    <scope>NUCLEOTIDE SEQUENCE</scope>
    <source>
        <strain evidence="3">DSM 44707</strain>
    </source>
</reference>
<dbReference type="Proteomes" id="UP001183643">
    <property type="component" value="Unassembled WGS sequence"/>
</dbReference>
<accession>A0AAE3YM01</accession>
<dbReference type="AlphaFoldDB" id="A0AAE3YM01"/>
<gene>
    <name evidence="3" type="ORF">J2S41_001730</name>
</gene>
<dbReference type="InterPro" id="IPR029063">
    <property type="entry name" value="SAM-dependent_MTases_sf"/>
</dbReference>
<dbReference type="RefSeq" id="WP_310365296.1">
    <property type="nucleotide sequence ID" value="NZ_JAVDYB010000001.1"/>
</dbReference>
<dbReference type="GO" id="GO:0006596">
    <property type="term" value="P:polyamine biosynthetic process"/>
    <property type="evidence" value="ECO:0007669"/>
    <property type="project" value="UniProtKB-KW"/>
</dbReference>